<dbReference type="InterPro" id="IPR016181">
    <property type="entry name" value="Acyl_CoA_acyltransferase"/>
</dbReference>
<sequence>MDFVKAEIKEIPDIMNIIKNAQKYLEEEGIDQWQNNYPNPETLVNDINNQNSYLIKKENKIIATAAIIFGEDPTYNLIENGEWISKGLYGVIHRAAVAPEYRGRGIISLIFKKTFQMGLDLGAKSIRIDTHQDNSSMQRAVKKAGFKYCGIIYTKDGSKRLAYERLIGR</sequence>
<dbReference type="PANTHER" id="PTHR43420">
    <property type="entry name" value="ACETYLTRANSFERASE"/>
    <property type="match status" value="1"/>
</dbReference>
<reference evidence="5" key="1">
    <citation type="submission" date="2017-01" db="EMBL/GenBank/DDBJ databases">
        <authorList>
            <person name="Varghese N."/>
            <person name="Submissions S."/>
        </authorList>
    </citation>
    <scope>NUCLEOTIDE SEQUENCE [LARGE SCALE GENOMIC DNA]</scope>
    <source>
        <strain evidence="5">ATCC 700103</strain>
    </source>
</reference>
<dbReference type="SUPFAM" id="SSF55729">
    <property type="entry name" value="Acyl-CoA N-acyltransferases (Nat)"/>
    <property type="match status" value="1"/>
</dbReference>
<keyword evidence="1 4" id="KW-0808">Transferase</keyword>
<dbReference type="InterPro" id="IPR050680">
    <property type="entry name" value="YpeA/RimI_acetyltransf"/>
</dbReference>
<organism evidence="4 5">
    <name type="scientific">Halanaerobium kushneri</name>
    <dbReference type="NCBI Taxonomy" id="56779"/>
    <lineage>
        <taxon>Bacteria</taxon>
        <taxon>Bacillati</taxon>
        <taxon>Bacillota</taxon>
        <taxon>Clostridia</taxon>
        <taxon>Halanaerobiales</taxon>
        <taxon>Halanaerobiaceae</taxon>
        <taxon>Halanaerobium</taxon>
    </lineage>
</organism>
<dbReference type="GO" id="GO:0016747">
    <property type="term" value="F:acyltransferase activity, transferring groups other than amino-acyl groups"/>
    <property type="evidence" value="ECO:0007669"/>
    <property type="project" value="InterPro"/>
</dbReference>
<dbReference type="Gene3D" id="3.40.630.30">
    <property type="match status" value="1"/>
</dbReference>
<dbReference type="Proteomes" id="UP000185669">
    <property type="component" value="Unassembled WGS sequence"/>
</dbReference>
<evidence type="ECO:0000259" key="3">
    <source>
        <dbReference type="PROSITE" id="PS51186"/>
    </source>
</evidence>
<accession>A0A1N6XQ05</accession>
<dbReference type="RefSeq" id="WP_076545198.1">
    <property type="nucleotide sequence ID" value="NZ_FTNC01000012.1"/>
</dbReference>
<dbReference type="OrthoDB" id="9796381at2"/>
<dbReference type="InterPro" id="IPR000182">
    <property type="entry name" value="GNAT_dom"/>
</dbReference>
<evidence type="ECO:0000256" key="2">
    <source>
        <dbReference type="ARBA" id="ARBA00023315"/>
    </source>
</evidence>
<dbReference type="CDD" id="cd04301">
    <property type="entry name" value="NAT_SF"/>
    <property type="match status" value="1"/>
</dbReference>
<evidence type="ECO:0000313" key="4">
    <source>
        <dbReference type="EMBL" id="SIR04397.1"/>
    </source>
</evidence>
<keyword evidence="2" id="KW-0012">Acyltransferase</keyword>
<name>A0A1N6XQ05_9FIRM</name>
<dbReference type="EMBL" id="FTNC01000012">
    <property type="protein sequence ID" value="SIR04397.1"/>
    <property type="molecule type" value="Genomic_DNA"/>
</dbReference>
<proteinExistence type="predicted"/>
<dbReference type="AlphaFoldDB" id="A0A1N6XQ05"/>
<dbReference type="PANTHER" id="PTHR43420:SF46">
    <property type="entry name" value="ACETYLTRANSFERASE"/>
    <property type="match status" value="1"/>
</dbReference>
<dbReference type="Pfam" id="PF00583">
    <property type="entry name" value="Acetyltransf_1"/>
    <property type="match status" value="1"/>
</dbReference>
<feature type="domain" description="N-acetyltransferase" evidence="3">
    <location>
        <begin position="1"/>
        <end position="168"/>
    </location>
</feature>
<dbReference type="PROSITE" id="PS51186">
    <property type="entry name" value="GNAT"/>
    <property type="match status" value="1"/>
</dbReference>
<protein>
    <submittedName>
        <fullName evidence="4">Acetyltransferase (GNAT) family protein</fullName>
    </submittedName>
</protein>
<gene>
    <name evidence="4" type="ORF">SAMN05421834_11223</name>
</gene>
<evidence type="ECO:0000313" key="5">
    <source>
        <dbReference type="Proteomes" id="UP000185669"/>
    </source>
</evidence>
<keyword evidence="5" id="KW-1185">Reference proteome</keyword>
<evidence type="ECO:0000256" key="1">
    <source>
        <dbReference type="ARBA" id="ARBA00022679"/>
    </source>
</evidence>
<dbReference type="STRING" id="56779.SAMN05421834_11223"/>